<comment type="caution">
    <text evidence="2">The sequence shown here is derived from an EMBL/GenBank/DDBJ whole genome shotgun (WGS) entry which is preliminary data.</text>
</comment>
<accession>A0A495Y1L0</accession>
<feature type="domain" description="Glycosyl transferase family 28 C-terminal" evidence="1">
    <location>
        <begin position="252"/>
        <end position="308"/>
    </location>
</feature>
<dbReference type="Gene3D" id="3.40.50.2000">
    <property type="entry name" value="Glycogen Phosphorylase B"/>
    <property type="match status" value="1"/>
</dbReference>
<organism evidence="2 3">
    <name type="scientific">Terracoccus luteus</name>
    <dbReference type="NCBI Taxonomy" id="53356"/>
    <lineage>
        <taxon>Bacteria</taxon>
        <taxon>Bacillati</taxon>
        <taxon>Actinomycetota</taxon>
        <taxon>Actinomycetes</taxon>
        <taxon>Micrococcales</taxon>
        <taxon>Intrasporangiaceae</taxon>
        <taxon>Terracoccus</taxon>
    </lineage>
</organism>
<dbReference type="EMBL" id="RBXT01000001">
    <property type="protein sequence ID" value="RKT78806.1"/>
    <property type="molecule type" value="Genomic_DNA"/>
</dbReference>
<dbReference type="InterPro" id="IPR007235">
    <property type="entry name" value="Glyco_trans_28_C"/>
</dbReference>
<evidence type="ECO:0000313" key="3">
    <source>
        <dbReference type="Proteomes" id="UP000278440"/>
    </source>
</evidence>
<evidence type="ECO:0000259" key="1">
    <source>
        <dbReference type="Pfam" id="PF04101"/>
    </source>
</evidence>
<dbReference type="OrthoDB" id="9809594at2"/>
<dbReference type="Pfam" id="PF04101">
    <property type="entry name" value="Glyco_tran_28_C"/>
    <property type="match status" value="1"/>
</dbReference>
<dbReference type="GO" id="GO:0016758">
    <property type="term" value="F:hexosyltransferase activity"/>
    <property type="evidence" value="ECO:0007669"/>
    <property type="project" value="InterPro"/>
</dbReference>
<reference evidence="2 3" key="1">
    <citation type="submission" date="2018-10" db="EMBL/GenBank/DDBJ databases">
        <title>Sequencing the genomes of 1000 actinobacteria strains.</title>
        <authorList>
            <person name="Klenk H.-P."/>
        </authorList>
    </citation>
    <scope>NUCLEOTIDE SEQUENCE [LARGE SCALE GENOMIC DNA]</scope>
    <source>
        <strain evidence="2 3">DSM 44267</strain>
    </source>
</reference>
<protein>
    <submittedName>
        <fullName evidence="2">Glycosyl transferase family 28</fullName>
    </submittedName>
</protein>
<evidence type="ECO:0000313" key="2">
    <source>
        <dbReference type="EMBL" id="RKT78806.1"/>
    </source>
</evidence>
<keyword evidence="3" id="KW-1185">Reference proteome</keyword>
<dbReference type="RefSeq" id="WP_121033265.1">
    <property type="nucleotide sequence ID" value="NZ_RBXT01000001.1"/>
</dbReference>
<proteinExistence type="predicted"/>
<dbReference type="SUPFAM" id="SSF53756">
    <property type="entry name" value="UDP-Glycosyltransferase/glycogen phosphorylase"/>
    <property type="match status" value="1"/>
</dbReference>
<gene>
    <name evidence="2" type="ORF">DFJ68_2259</name>
</gene>
<dbReference type="AlphaFoldDB" id="A0A495Y1L0"/>
<dbReference type="Proteomes" id="UP000278440">
    <property type="component" value="Unassembled WGS sequence"/>
</dbReference>
<keyword evidence="2" id="KW-0808">Transferase</keyword>
<sequence length="356" mass="37249">MIGYYVHHHGAGHVTRAALLAERLSRRGVTVTGLSSLPRPAGWAGPWLRLPHDAVPAPDELADPTAGGTLHWAPTGHDGHTGRMAAIAGWVADERPRLVVVDVSVEVAVFVRLMGVPVAVVAMRGDRTDAPHVLAYDLADALVAFWPEGVASESWPQRWLDKTAHVGALSRLDELAAAGADAETTAAQAISDDGVADSRVEATEPGGGPREVLLLWGRGGEGSGPDVEAARAATAGAWTWSRPPVHATAAELVDLLAQADVVVVHGGQNAVAEVAAARRPAVVVAEDRPFDEQVETATVLDRHGIAVGLTRWPEPTEWPAVLDRAAVLGGAGWAKWSDRGAADRAADVLTGLAGRR</sequence>
<name>A0A495Y1L0_9MICO</name>